<evidence type="ECO:0000256" key="4">
    <source>
        <dbReference type="ARBA" id="ARBA00022989"/>
    </source>
</evidence>
<feature type="transmembrane region" description="Helical" evidence="6">
    <location>
        <begin position="418"/>
        <end position="437"/>
    </location>
</feature>
<feature type="transmembrane region" description="Helical" evidence="6">
    <location>
        <begin position="225"/>
        <end position="247"/>
    </location>
</feature>
<dbReference type="PANTHER" id="PTHR43478:SF1">
    <property type="entry name" value="NA+_H+ ANTIPORTER NHAC-LIKE C-TERMINAL DOMAIN-CONTAINING PROTEIN"/>
    <property type="match status" value="1"/>
</dbReference>
<sequence length="480" mass="53175">MSVFKNLMDNKTVAHRWASYGITVALIIAAALLSPGKELLDNSVGTLVILFILFYTLLTRRILETLIFSTIFGIALSSGTDFVEGFRVQLFKTMAGEDFIWIVLMCCFLNVFNKFLNKTGSLHAFSRLIKSRVKSKGQLNIATWLLQFPLFFDDYMTIAVGGSIMAPMYDELDVPREEGAYLIHTLAEPLRAIFPITSWAAFLGGCFISTGLVPEGEGMMAFIKSIPFAFYPIIAIIGTFLFAVGILPKWGFSKAPAKENYTELENLEESNEGRKEGNLFDFFLPILLLLGAAYYFDFDTVPAMLIVLPITAGYYLIRNIMEAQDIEECLVSGFADFMSIIILFCASYMLNDVLVDLGYIDYLANVVKQFVNPNLLPFLVFVIFCISECIMSLNWGLLLITFPILLPVAAAIGTNPYLVGAAIISAGCFGCNMCYICDYTMLTSSVFGLKPGYHASTCVAYSVIFAVISAGMYLMAGFIF</sequence>
<evidence type="ECO:0000256" key="1">
    <source>
        <dbReference type="ARBA" id="ARBA00004651"/>
    </source>
</evidence>
<gene>
    <name evidence="8" type="ORF">BCB69_05550</name>
</gene>
<feature type="transmembrane region" description="Helical" evidence="6">
    <location>
        <begin position="393"/>
        <end position="412"/>
    </location>
</feature>
<comment type="subcellular location">
    <subcellularLocation>
        <location evidence="1">Cell membrane</location>
        <topology evidence="1">Multi-pass membrane protein</topology>
    </subcellularLocation>
</comment>
<feature type="transmembrane region" description="Helical" evidence="6">
    <location>
        <begin position="458"/>
        <end position="479"/>
    </location>
</feature>
<evidence type="ECO:0000256" key="2">
    <source>
        <dbReference type="ARBA" id="ARBA00022475"/>
    </source>
</evidence>
<dbReference type="AlphaFoldDB" id="A0A1B3WER2"/>
<evidence type="ECO:0000256" key="5">
    <source>
        <dbReference type="ARBA" id="ARBA00023136"/>
    </source>
</evidence>
<organism evidence="8 9">
    <name type="scientific">Dialister pneumosintes</name>
    <dbReference type="NCBI Taxonomy" id="39950"/>
    <lineage>
        <taxon>Bacteria</taxon>
        <taxon>Bacillati</taxon>
        <taxon>Bacillota</taxon>
        <taxon>Negativicutes</taxon>
        <taxon>Veillonellales</taxon>
        <taxon>Veillonellaceae</taxon>
        <taxon>Dialister</taxon>
    </lineage>
</organism>
<dbReference type="EMBL" id="CP017037">
    <property type="protein sequence ID" value="AOH39457.1"/>
    <property type="molecule type" value="Genomic_DNA"/>
</dbReference>
<feature type="transmembrane region" description="Helical" evidence="6">
    <location>
        <begin position="39"/>
        <end position="58"/>
    </location>
</feature>
<feature type="transmembrane region" description="Helical" evidence="6">
    <location>
        <begin position="99"/>
        <end position="116"/>
    </location>
</feature>
<protein>
    <submittedName>
        <fullName evidence="8">Sodium:proton antiporter</fullName>
    </submittedName>
</protein>
<proteinExistence type="predicted"/>
<feature type="transmembrane region" description="Helical" evidence="6">
    <location>
        <begin position="370"/>
        <end position="386"/>
    </location>
</feature>
<dbReference type="RefSeq" id="WP_069177255.1">
    <property type="nucleotide sequence ID" value="NZ_CP017037.1"/>
</dbReference>
<keyword evidence="2" id="KW-1003">Cell membrane</keyword>
<evidence type="ECO:0000259" key="7">
    <source>
        <dbReference type="Pfam" id="PF03553"/>
    </source>
</evidence>
<keyword evidence="5 6" id="KW-0472">Membrane</keyword>
<feature type="transmembrane region" description="Helical" evidence="6">
    <location>
        <begin position="301"/>
        <end position="317"/>
    </location>
</feature>
<dbReference type="STRING" id="39950.BCB69_05550"/>
<evidence type="ECO:0000256" key="6">
    <source>
        <dbReference type="SAM" id="Phobius"/>
    </source>
</evidence>
<dbReference type="InterPro" id="IPR018461">
    <property type="entry name" value="Na/H_Antiport_NhaC-like_C"/>
</dbReference>
<dbReference type="GO" id="GO:0005886">
    <property type="term" value="C:plasma membrane"/>
    <property type="evidence" value="ECO:0007669"/>
    <property type="project" value="UniProtKB-SubCell"/>
</dbReference>
<keyword evidence="3 6" id="KW-0812">Transmembrane</keyword>
<evidence type="ECO:0000256" key="3">
    <source>
        <dbReference type="ARBA" id="ARBA00022692"/>
    </source>
</evidence>
<feature type="transmembrane region" description="Helical" evidence="6">
    <location>
        <begin position="192"/>
        <end position="213"/>
    </location>
</feature>
<dbReference type="Pfam" id="PF03553">
    <property type="entry name" value="Na_H_antiporter"/>
    <property type="match status" value="1"/>
</dbReference>
<evidence type="ECO:0000313" key="8">
    <source>
        <dbReference type="EMBL" id="AOH39457.1"/>
    </source>
</evidence>
<dbReference type="Proteomes" id="UP000094757">
    <property type="component" value="Chromosome"/>
</dbReference>
<feature type="transmembrane region" description="Helical" evidence="6">
    <location>
        <begin position="329"/>
        <end position="350"/>
    </location>
</feature>
<accession>A0A1B3WER2</accession>
<dbReference type="PANTHER" id="PTHR43478">
    <property type="entry name" value="NA+/H+ ANTIPORTER-RELATED"/>
    <property type="match status" value="1"/>
</dbReference>
<feature type="transmembrane region" description="Helical" evidence="6">
    <location>
        <begin position="12"/>
        <end position="33"/>
    </location>
</feature>
<keyword evidence="4 6" id="KW-1133">Transmembrane helix</keyword>
<feature type="domain" description="Na+/H+ antiporter NhaC-like C-terminal" evidence="7">
    <location>
        <begin position="204"/>
        <end position="478"/>
    </location>
</feature>
<feature type="transmembrane region" description="Helical" evidence="6">
    <location>
        <begin position="65"/>
        <end position="83"/>
    </location>
</feature>
<name>A0A1B3WER2_9FIRM</name>
<evidence type="ECO:0000313" key="9">
    <source>
        <dbReference type="Proteomes" id="UP000094757"/>
    </source>
</evidence>
<reference evidence="9" key="1">
    <citation type="submission" date="2016-08" db="EMBL/GenBank/DDBJ databases">
        <authorList>
            <person name="Holder M.E."/>
            <person name="Ajami N.J."/>
            <person name="Petrosino J.F."/>
        </authorList>
    </citation>
    <scope>NUCLEOTIDE SEQUENCE [LARGE SCALE GENOMIC DNA]</scope>
    <source>
        <strain evidence="9">F0677</strain>
    </source>
</reference>
<dbReference type="KEGG" id="dpn:BCB69_05550"/>